<accession>F3GIJ8</accession>
<evidence type="ECO:0008006" key="3">
    <source>
        <dbReference type="Google" id="ProtNLM"/>
    </source>
</evidence>
<gene>
    <name evidence="1" type="ORF">PSYPI_33273</name>
</gene>
<dbReference type="EMBL" id="AEAI01001846">
    <property type="protein sequence ID" value="EGH46901.1"/>
    <property type="molecule type" value="Genomic_DNA"/>
</dbReference>
<dbReference type="AlphaFoldDB" id="F3GIJ8"/>
<protein>
    <recommendedName>
        <fullName evidence="3">Rad50/SbcC-type AAA domain-containing protein</fullName>
    </recommendedName>
</protein>
<reference evidence="1 2" key="1">
    <citation type="journal article" date="2011" name="PLoS Pathog.">
        <title>Dynamic evolution of pathogenicity revealed by sequencing and comparative genomics of 19 Pseudomonas syringae isolates.</title>
        <authorList>
            <person name="Baltrus D.A."/>
            <person name="Nishimura M.T."/>
            <person name="Romanchuk A."/>
            <person name="Chang J.H."/>
            <person name="Mukhtar M.S."/>
            <person name="Cherkis K."/>
            <person name="Roach J."/>
            <person name="Grant S.R."/>
            <person name="Jones C.D."/>
            <person name="Dangl J.L."/>
        </authorList>
    </citation>
    <scope>NUCLEOTIDE SEQUENCE [LARGE SCALE GENOMIC DNA]</scope>
    <source>
        <strain evidence="1 2">1704B</strain>
    </source>
</reference>
<dbReference type="HOGENOM" id="CLU_3092263_0_0_6"/>
<organism evidence="1 2">
    <name type="scientific">Pseudomonas syringae pv. pisi str. 1704B</name>
    <dbReference type="NCBI Taxonomy" id="629263"/>
    <lineage>
        <taxon>Bacteria</taxon>
        <taxon>Pseudomonadati</taxon>
        <taxon>Pseudomonadota</taxon>
        <taxon>Gammaproteobacteria</taxon>
        <taxon>Pseudomonadales</taxon>
        <taxon>Pseudomonadaceae</taxon>
        <taxon>Pseudomonas</taxon>
        <taxon>Pseudomonas syringae</taxon>
    </lineage>
</organism>
<keyword evidence="2" id="KW-1185">Reference proteome</keyword>
<proteinExistence type="predicted"/>
<evidence type="ECO:0000313" key="2">
    <source>
        <dbReference type="Proteomes" id="UP000004986"/>
    </source>
</evidence>
<evidence type="ECO:0000313" key="1">
    <source>
        <dbReference type="EMBL" id="EGH46901.1"/>
    </source>
</evidence>
<sequence>MSQERYGIRRFALLNTAGYSLGLFPLENPLSVYGANNLGKSASINALQFPILA</sequence>
<name>F3GIJ8_PSESJ</name>
<dbReference type="Proteomes" id="UP000004986">
    <property type="component" value="Unassembled WGS sequence"/>
</dbReference>
<comment type="caution">
    <text evidence="1">The sequence shown here is derived from an EMBL/GenBank/DDBJ whole genome shotgun (WGS) entry which is preliminary data.</text>
</comment>
<feature type="non-terminal residue" evidence="1">
    <location>
        <position position="53"/>
    </location>
</feature>